<dbReference type="InterPro" id="IPR010848">
    <property type="entry name" value="DUF1465"/>
</dbReference>
<accession>A0A849I2E5</accession>
<reference evidence="1 2" key="1">
    <citation type="submission" date="2020-04" db="EMBL/GenBank/DDBJ databases">
        <title>Enterovirga sp. isolate from soil.</title>
        <authorList>
            <person name="Chea S."/>
            <person name="Kim D.-U."/>
        </authorList>
    </citation>
    <scope>NUCLEOTIDE SEQUENCE [LARGE SCALE GENOMIC DNA]</scope>
    <source>
        <strain evidence="1 2">DB1703</strain>
    </source>
</reference>
<dbReference type="InterPro" id="IPR038301">
    <property type="entry name" value="AraC-like_sf"/>
</dbReference>
<sequence length="180" mass="20083">MSQPEFSFEADRGLVRFGTSFVKSDAFKALFREGMALVEDTAEYLDGPGRSESALLRRNATLTYASESMRLTTRLMQIASWLLVQRAVAEGEITPAQARREKDRVRLAVQETTVSQRDFDEMPERFRELVALSLRLHARLVHLDALIAQAEEAPAPRASSPVSIQQDLLKMAFGARQAAG</sequence>
<dbReference type="RefSeq" id="WP_171219539.1">
    <property type="nucleotide sequence ID" value="NZ_JABEPP010000004.1"/>
</dbReference>
<dbReference type="EMBL" id="JABEPP010000004">
    <property type="protein sequence ID" value="NNM73552.1"/>
    <property type="molecule type" value="Genomic_DNA"/>
</dbReference>
<organism evidence="1 2">
    <name type="scientific">Enterovirga aerilata</name>
    <dbReference type="NCBI Taxonomy" id="2730920"/>
    <lineage>
        <taxon>Bacteria</taxon>
        <taxon>Pseudomonadati</taxon>
        <taxon>Pseudomonadota</taxon>
        <taxon>Alphaproteobacteria</taxon>
        <taxon>Hyphomicrobiales</taxon>
        <taxon>Methylobacteriaceae</taxon>
        <taxon>Enterovirga</taxon>
    </lineage>
</organism>
<evidence type="ECO:0000313" key="1">
    <source>
        <dbReference type="EMBL" id="NNM73552.1"/>
    </source>
</evidence>
<keyword evidence="2" id="KW-1185">Reference proteome</keyword>
<dbReference type="Gene3D" id="1.10.8.930">
    <property type="entry name" value="Protein of unknown function DUF1465"/>
    <property type="match status" value="1"/>
</dbReference>
<dbReference type="Proteomes" id="UP000564885">
    <property type="component" value="Unassembled WGS sequence"/>
</dbReference>
<proteinExistence type="predicted"/>
<protein>
    <submittedName>
        <fullName evidence="1">DUF1465 family protein</fullName>
    </submittedName>
</protein>
<gene>
    <name evidence="1" type="ORF">HJG44_14280</name>
</gene>
<dbReference type="AlphaFoldDB" id="A0A849I2E5"/>
<evidence type="ECO:0000313" key="2">
    <source>
        <dbReference type="Proteomes" id="UP000564885"/>
    </source>
</evidence>
<dbReference type="Pfam" id="PF07323">
    <property type="entry name" value="DUF1465"/>
    <property type="match status" value="1"/>
</dbReference>
<comment type="caution">
    <text evidence="1">The sequence shown here is derived from an EMBL/GenBank/DDBJ whole genome shotgun (WGS) entry which is preliminary data.</text>
</comment>
<name>A0A849I2E5_9HYPH</name>